<dbReference type="RefSeq" id="WP_083077818.1">
    <property type="nucleotide sequence ID" value="NZ_CP053562.1"/>
</dbReference>
<keyword evidence="1" id="KW-0812">Transmembrane</keyword>
<dbReference type="PANTHER" id="PTHR36840:SF1">
    <property type="entry name" value="BLL5714 PROTEIN"/>
    <property type="match status" value="1"/>
</dbReference>
<dbReference type="PANTHER" id="PTHR36840">
    <property type="entry name" value="BLL5714 PROTEIN"/>
    <property type="match status" value="1"/>
</dbReference>
<feature type="transmembrane region" description="Helical" evidence="1">
    <location>
        <begin position="278"/>
        <end position="300"/>
    </location>
</feature>
<feature type="transmembrane region" description="Helical" evidence="1">
    <location>
        <begin position="145"/>
        <end position="165"/>
    </location>
</feature>
<evidence type="ECO:0000313" key="3">
    <source>
        <dbReference type="Proteomes" id="UP000192422"/>
    </source>
</evidence>
<name>A0ABX6YT64_9RHOB</name>
<gene>
    <name evidence="2" type="ORF">AKL02_008970</name>
</gene>
<feature type="transmembrane region" description="Helical" evidence="1">
    <location>
        <begin position="113"/>
        <end position="133"/>
    </location>
</feature>
<dbReference type="Proteomes" id="UP000192422">
    <property type="component" value="Chromosome"/>
</dbReference>
<feature type="transmembrane region" description="Helical" evidence="1">
    <location>
        <begin position="237"/>
        <end position="257"/>
    </location>
</feature>
<accession>A0ABX6YT64</accession>
<feature type="transmembrane region" description="Helical" evidence="1">
    <location>
        <begin position="84"/>
        <end position="101"/>
    </location>
</feature>
<dbReference type="Pfam" id="PF06772">
    <property type="entry name" value="LtrA"/>
    <property type="match status" value="1"/>
</dbReference>
<dbReference type="EMBL" id="CP053562">
    <property type="protein sequence ID" value="QPZ91024.1"/>
    <property type="molecule type" value="Genomic_DNA"/>
</dbReference>
<feature type="transmembrane region" description="Helical" evidence="1">
    <location>
        <begin position="54"/>
        <end position="72"/>
    </location>
</feature>
<protein>
    <submittedName>
        <fullName evidence="2">Low temperature requirement protein A</fullName>
    </submittedName>
</protein>
<sequence>MPTGIRPLIARDPREGHRAATQLELFFDLVSVVAIASVTVTLHHAISEGHGPEMLLNFIALFAVIWWAWMNFTWFASAFDNGDALFILLTMVVMSGAAVFAGGVESITTSLDFSYALVGWIIMRIGMIALWLRAARSNPDYRRSAVRYAIGIAVAQALWIALYFAMPPNHAAFLAVFAAIFVVELAVPVWAERARETPWHRHHLIERYGLLNIIVLGEVVVSISLMFGHLYEGQAEAPLIFAAVSGLVIVFALWWLYFLESEDHLETSEFRRAIVWGYGHVIVFAAGALVAAGLGAVMDVVTHHSEIDASTASGWVAGPVALYLFGLWFIRDRFREGLLRQHLLLAGTAVVAILAFAGAPVSVTAVALVLLTAMRAAGTARASD</sequence>
<feature type="transmembrane region" description="Helical" evidence="1">
    <location>
        <begin position="342"/>
        <end position="371"/>
    </location>
</feature>
<feature type="transmembrane region" description="Helical" evidence="1">
    <location>
        <begin position="210"/>
        <end position="231"/>
    </location>
</feature>
<keyword evidence="1" id="KW-1133">Transmembrane helix</keyword>
<keyword evidence="3" id="KW-1185">Reference proteome</keyword>
<proteinExistence type="predicted"/>
<feature type="transmembrane region" description="Helical" evidence="1">
    <location>
        <begin position="21"/>
        <end position="42"/>
    </location>
</feature>
<organism evidence="2 3">
    <name type="scientific">Thioclava electrotropha</name>
    <dbReference type="NCBI Taxonomy" id="1549850"/>
    <lineage>
        <taxon>Bacteria</taxon>
        <taxon>Pseudomonadati</taxon>
        <taxon>Pseudomonadota</taxon>
        <taxon>Alphaproteobacteria</taxon>
        <taxon>Rhodobacterales</taxon>
        <taxon>Paracoccaceae</taxon>
        <taxon>Thioclava</taxon>
    </lineage>
</organism>
<keyword evidence="1" id="KW-0472">Membrane</keyword>
<evidence type="ECO:0000256" key="1">
    <source>
        <dbReference type="SAM" id="Phobius"/>
    </source>
</evidence>
<evidence type="ECO:0000313" key="2">
    <source>
        <dbReference type="EMBL" id="QPZ91024.1"/>
    </source>
</evidence>
<dbReference type="InterPro" id="IPR010640">
    <property type="entry name" value="Low_temperature_requirement_A"/>
</dbReference>
<feature type="transmembrane region" description="Helical" evidence="1">
    <location>
        <begin position="312"/>
        <end position="330"/>
    </location>
</feature>
<feature type="transmembrane region" description="Helical" evidence="1">
    <location>
        <begin position="171"/>
        <end position="190"/>
    </location>
</feature>
<reference evidence="2 3" key="1">
    <citation type="submission" date="2020-05" db="EMBL/GenBank/DDBJ databases">
        <title>Thioclava electrotropha strain Elox9 finished genome.</title>
        <authorList>
            <person name="Rowe A.R."/>
            <person name="Wilbanks E.G."/>
        </authorList>
    </citation>
    <scope>NUCLEOTIDE SEQUENCE [LARGE SCALE GENOMIC DNA]</scope>
    <source>
        <strain evidence="2 3">Elox9</strain>
    </source>
</reference>